<name>A0ABQ5JK37_9LACO</name>
<dbReference type="EMBL" id="BQXH01000038">
    <property type="protein sequence ID" value="GKS82461.1"/>
    <property type="molecule type" value="Genomic_DNA"/>
</dbReference>
<keyword evidence="1" id="KW-1133">Transmembrane helix</keyword>
<accession>A0ABQ5JK37</accession>
<keyword evidence="1" id="KW-0812">Transmembrane</keyword>
<comment type="caution">
    <text evidence="2">The sequence shown here is derived from an EMBL/GenBank/DDBJ whole genome shotgun (WGS) entry which is preliminary data.</text>
</comment>
<feature type="transmembrane region" description="Helical" evidence="1">
    <location>
        <begin position="28"/>
        <end position="43"/>
    </location>
</feature>
<gene>
    <name evidence="2" type="ORF">LPAF129_21470</name>
</gene>
<keyword evidence="1" id="KW-0472">Membrane</keyword>
<evidence type="ECO:0000313" key="2">
    <source>
        <dbReference type="EMBL" id="GKS82461.1"/>
    </source>
</evidence>
<evidence type="ECO:0000256" key="1">
    <source>
        <dbReference type="SAM" id="Phobius"/>
    </source>
</evidence>
<keyword evidence="3" id="KW-1185">Reference proteome</keyword>
<organism evidence="2 3">
    <name type="scientific">Ligilactobacillus pabuli</name>
    <dbReference type="NCBI Taxonomy" id="2886039"/>
    <lineage>
        <taxon>Bacteria</taxon>
        <taxon>Bacillati</taxon>
        <taxon>Bacillota</taxon>
        <taxon>Bacilli</taxon>
        <taxon>Lactobacillales</taxon>
        <taxon>Lactobacillaceae</taxon>
        <taxon>Ligilactobacillus</taxon>
    </lineage>
</organism>
<dbReference type="Proteomes" id="UP001055149">
    <property type="component" value="Unassembled WGS sequence"/>
</dbReference>
<proteinExistence type="predicted"/>
<sequence length="55" mass="6410">MKLVTIIYLLLTIALLIFRPFNETSNELLLLLLIALLAAFRTFDKKAKNEQKHDH</sequence>
<dbReference type="RefSeq" id="WP_244057137.1">
    <property type="nucleotide sequence ID" value="NZ_BQXH01000038.1"/>
</dbReference>
<evidence type="ECO:0000313" key="3">
    <source>
        <dbReference type="Proteomes" id="UP001055149"/>
    </source>
</evidence>
<reference evidence="2" key="1">
    <citation type="journal article" date="2022" name="Int. J. Syst. Evol. Microbiol.">
        <title>A novel species of lactic acid bacteria, Ligilactobacillus pabuli sp. nov., isolated from alfalfa silage.</title>
        <authorList>
            <person name="Tohno M."/>
            <person name="Tanizawa Y."/>
            <person name="Sawada H."/>
            <person name="Sakamoto M."/>
            <person name="Ohkuma M."/>
            <person name="Kobayashi H."/>
        </authorList>
    </citation>
    <scope>NUCLEOTIDE SEQUENCE</scope>
    <source>
        <strain evidence="2">AF129</strain>
    </source>
</reference>
<protein>
    <submittedName>
        <fullName evidence="2">Uncharacterized protein</fullName>
    </submittedName>
</protein>